<accession>A0A929FA73</accession>
<sequence length="414" mass="46962">MLPSDLLIHRPRGDSIDAKQLPLAEQWIAIATNLIALFQATVGDTQGNLNQKLQELEGEDTDYRIKRGLAHILRSSFSTFEIVSPLEPQDLRQRVFALAAASVPSPAAARQHLDTLAGQLTQELDKDVEPVHIQQGLYADLKENRILTQFDAPTPEALLHRYNLSQVQGIFYRASQVVLNLHRNDPGEYKLMFRYLKLFRLMTYIEGEANQGFTITIDGPASVLKSSTRYGLDIAKLVPAILHVTRWHLSATLQWKDSYTKTRSEKSYTLDSDCTLVTHYPPGKPYDSMLEAAFAERWAALVAKGKTQWQLEREVDLIPIPGSVMIPDFRLVHPEGQVYLLEIVGYWRPDYLRKKFAQVQKSDCQNLILAISERLNLAKAGIDIKNIPAPVVWFKDKLQPKPLLTLLEDLENSR</sequence>
<evidence type="ECO:0000313" key="2">
    <source>
        <dbReference type="Proteomes" id="UP000615026"/>
    </source>
</evidence>
<dbReference type="PANTHER" id="PTHR39640">
    <property type="entry name" value="VNG6129C"/>
    <property type="match status" value="1"/>
</dbReference>
<dbReference type="PANTHER" id="PTHR39640:SF1">
    <property type="entry name" value="DUF790 FAMILY PROTEIN"/>
    <property type="match status" value="1"/>
</dbReference>
<name>A0A929FA73_LEPEC</name>
<keyword evidence="2" id="KW-1185">Reference proteome</keyword>
<dbReference type="EMBL" id="JADEXP010000321">
    <property type="protein sequence ID" value="MBE9069786.1"/>
    <property type="molecule type" value="Genomic_DNA"/>
</dbReference>
<dbReference type="InterPro" id="IPR008508">
    <property type="entry name" value="Bax1"/>
</dbReference>
<evidence type="ECO:0000313" key="1">
    <source>
        <dbReference type="EMBL" id="MBE9069786.1"/>
    </source>
</evidence>
<comment type="caution">
    <text evidence="1">The sequence shown here is derived from an EMBL/GenBank/DDBJ whole genome shotgun (WGS) entry which is preliminary data.</text>
</comment>
<dbReference type="Pfam" id="PF05626">
    <property type="entry name" value="DUF790"/>
    <property type="match status" value="1"/>
</dbReference>
<dbReference type="Proteomes" id="UP000615026">
    <property type="component" value="Unassembled WGS sequence"/>
</dbReference>
<dbReference type="PIRSF" id="PIRSF019435">
    <property type="entry name" value="UCP019435"/>
    <property type="match status" value="1"/>
</dbReference>
<proteinExistence type="predicted"/>
<protein>
    <submittedName>
        <fullName evidence="1">DUF790 family protein</fullName>
    </submittedName>
</protein>
<gene>
    <name evidence="1" type="ORF">IQ260_24390</name>
</gene>
<dbReference type="AlphaFoldDB" id="A0A929FA73"/>
<reference evidence="1" key="1">
    <citation type="submission" date="2020-10" db="EMBL/GenBank/DDBJ databases">
        <authorList>
            <person name="Castelo-Branco R."/>
            <person name="Eusebio N."/>
            <person name="Adriana R."/>
            <person name="Vieira A."/>
            <person name="Brugerolle De Fraissinette N."/>
            <person name="Rezende De Castro R."/>
            <person name="Schneider M.P."/>
            <person name="Vasconcelos V."/>
            <person name="Leao P.N."/>
        </authorList>
    </citation>
    <scope>NUCLEOTIDE SEQUENCE</scope>
    <source>
        <strain evidence="1">LEGE 11479</strain>
    </source>
</reference>
<organism evidence="1 2">
    <name type="scientific">Leptolyngbya cf. ectocarpi LEGE 11479</name>
    <dbReference type="NCBI Taxonomy" id="1828722"/>
    <lineage>
        <taxon>Bacteria</taxon>
        <taxon>Bacillati</taxon>
        <taxon>Cyanobacteriota</taxon>
        <taxon>Cyanophyceae</taxon>
        <taxon>Leptolyngbyales</taxon>
        <taxon>Leptolyngbyaceae</taxon>
        <taxon>Leptolyngbya group</taxon>
        <taxon>Leptolyngbya</taxon>
    </lineage>
</organism>
<dbReference type="RefSeq" id="WP_193995671.1">
    <property type="nucleotide sequence ID" value="NZ_JADEXP010000321.1"/>
</dbReference>